<dbReference type="Gene3D" id="1.20.1560.10">
    <property type="entry name" value="ABC transporter type 1, transmembrane domain"/>
    <property type="match status" value="1"/>
</dbReference>
<keyword evidence="3" id="KW-0547">Nucleotide-binding</keyword>
<name>A0ABY3PSV3_9CYAN</name>
<dbReference type="Proteomes" id="UP001054846">
    <property type="component" value="Chromosome"/>
</dbReference>
<dbReference type="InterPro" id="IPR017871">
    <property type="entry name" value="ABC_transporter-like_CS"/>
</dbReference>
<feature type="domain" description="ABC transmembrane type-1" evidence="9">
    <location>
        <begin position="30"/>
        <end position="316"/>
    </location>
</feature>
<dbReference type="GO" id="GO:0005524">
    <property type="term" value="F:ATP binding"/>
    <property type="evidence" value="ECO:0007669"/>
    <property type="project" value="UniProtKB-KW"/>
</dbReference>
<dbReference type="SUPFAM" id="SSF52540">
    <property type="entry name" value="P-loop containing nucleoside triphosphate hydrolases"/>
    <property type="match status" value="1"/>
</dbReference>
<evidence type="ECO:0000256" key="3">
    <source>
        <dbReference type="ARBA" id="ARBA00022741"/>
    </source>
</evidence>
<dbReference type="SUPFAM" id="SSF90123">
    <property type="entry name" value="ABC transporter transmembrane region"/>
    <property type="match status" value="1"/>
</dbReference>
<feature type="transmembrane region" description="Helical" evidence="7">
    <location>
        <begin position="162"/>
        <end position="183"/>
    </location>
</feature>
<evidence type="ECO:0000256" key="2">
    <source>
        <dbReference type="ARBA" id="ARBA00022692"/>
    </source>
</evidence>
<dbReference type="InterPro" id="IPR027417">
    <property type="entry name" value="P-loop_NTPase"/>
</dbReference>
<dbReference type="Gene3D" id="3.40.50.300">
    <property type="entry name" value="P-loop containing nucleotide triphosphate hydrolases"/>
    <property type="match status" value="1"/>
</dbReference>
<evidence type="ECO:0000256" key="7">
    <source>
        <dbReference type="SAM" id="Phobius"/>
    </source>
</evidence>
<evidence type="ECO:0000256" key="6">
    <source>
        <dbReference type="ARBA" id="ARBA00023136"/>
    </source>
</evidence>
<evidence type="ECO:0000259" key="8">
    <source>
        <dbReference type="PROSITE" id="PS50893"/>
    </source>
</evidence>
<keyword evidence="4 10" id="KW-0067">ATP-binding</keyword>
<accession>A0ABY3PSV3</accession>
<feature type="domain" description="ABC transporter" evidence="8">
    <location>
        <begin position="367"/>
        <end position="601"/>
    </location>
</feature>
<keyword evidence="11" id="KW-1185">Reference proteome</keyword>
<dbReference type="EMBL" id="CP063845">
    <property type="protein sequence ID" value="UFP96573.1"/>
    <property type="molecule type" value="Genomic_DNA"/>
</dbReference>
<comment type="subcellular location">
    <subcellularLocation>
        <location evidence="1">Cell membrane</location>
        <topology evidence="1">Multi-pass membrane protein</topology>
    </subcellularLocation>
</comment>
<dbReference type="Pfam" id="PF00005">
    <property type="entry name" value="ABC_tran"/>
    <property type="match status" value="1"/>
</dbReference>
<feature type="transmembrane region" description="Helical" evidence="7">
    <location>
        <begin position="189"/>
        <end position="208"/>
    </location>
</feature>
<feature type="transmembrane region" description="Helical" evidence="7">
    <location>
        <begin position="276"/>
        <end position="295"/>
    </location>
</feature>
<dbReference type="InterPro" id="IPR003593">
    <property type="entry name" value="AAA+_ATPase"/>
</dbReference>
<feature type="transmembrane region" description="Helical" evidence="7">
    <location>
        <begin position="28"/>
        <end position="53"/>
    </location>
</feature>
<evidence type="ECO:0000256" key="1">
    <source>
        <dbReference type="ARBA" id="ARBA00004651"/>
    </source>
</evidence>
<keyword evidence="5 7" id="KW-1133">Transmembrane helix</keyword>
<keyword evidence="2 7" id="KW-0812">Transmembrane</keyword>
<evidence type="ECO:0000313" key="10">
    <source>
        <dbReference type="EMBL" id="UFP96573.1"/>
    </source>
</evidence>
<sequence>MVKFLPKLNLRRFETPRLLFRGVDRRPLYLGIGSMFLSSLFDGLTIALLIPFLKLVLGEIDTFTLPDLGWTASLNQWLQAQGKDTTVGLCTVVLVCSLCLKAYFFFAAKEQTTGYEEAATHALRRRLFTNYLYAPTRFYDTTKLGTVTNNLQMEVVYVGNTLGYASVCMISVLTLLAYIATLLVVSWKLTLVIVVLISVIAYAMSLYLRSLRKYGDRVIELGRVLSVRILETLSGIRVVKAFGTEKFEQERFSAFSNEYRTARMELRAKQHVVEPLTELATLGSGMLILAGAYVFLIQQGLLNTAELMLFMLVLIRSVPVTRRINNARGYILENLSAFAKVAEGLRLNEQFPLATGHLPFEGLTRAIRFRQVGFSYNGRSEVLRDFDLEVPQGQTVALVGASGAGKSTVASLLPRFYEVTSGSIEIDGLDIRELDPISLRHHIGIVSQDTYIFNATVFENIAYGLPEATPEQVREAALLANAHEFIQHLPEGYQTFVGDRGVQLSGGQRQRLSIARTLLRNPEILILDEATSALDSQSEALVQEAIERLRFNRTVIVIAHRLSTVRNADKIVVMEKGRIVEAGEHAQLLAQRGAYWSFHNLQTVAR</sequence>
<keyword evidence="6 7" id="KW-0472">Membrane</keyword>
<evidence type="ECO:0000313" key="11">
    <source>
        <dbReference type="Proteomes" id="UP001054846"/>
    </source>
</evidence>
<dbReference type="InterPro" id="IPR011527">
    <property type="entry name" value="ABC1_TM_dom"/>
</dbReference>
<dbReference type="PANTHER" id="PTHR24221:SF646">
    <property type="entry name" value="HAEMOLYSIN SECRETION ATP-BINDING PROTEIN"/>
    <property type="match status" value="1"/>
</dbReference>
<dbReference type="PROSITE" id="PS50929">
    <property type="entry name" value="ABC_TM1F"/>
    <property type="match status" value="1"/>
</dbReference>
<proteinExistence type="predicted"/>
<dbReference type="RefSeq" id="WP_230843811.1">
    <property type="nucleotide sequence ID" value="NZ_CP063845.1"/>
</dbReference>
<organism evidence="10 11">
    <name type="scientific">Gloeobacter morelensis MG652769</name>
    <dbReference type="NCBI Taxonomy" id="2781736"/>
    <lineage>
        <taxon>Bacteria</taxon>
        <taxon>Bacillati</taxon>
        <taxon>Cyanobacteriota</taxon>
        <taxon>Cyanophyceae</taxon>
        <taxon>Gloeobacterales</taxon>
        <taxon>Gloeobacteraceae</taxon>
        <taxon>Gloeobacter</taxon>
        <taxon>Gloeobacter morelensis</taxon>
    </lineage>
</organism>
<dbReference type="PROSITE" id="PS00211">
    <property type="entry name" value="ABC_TRANSPORTER_1"/>
    <property type="match status" value="1"/>
</dbReference>
<evidence type="ECO:0000259" key="9">
    <source>
        <dbReference type="PROSITE" id="PS50929"/>
    </source>
</evidence>
<reference evidence="10 11" key="1">
    <citation type="journal article" date="2021" name="Genome Biol. Evol.">
        <title>Complete Genome Sequencing of a Novel Gloeobacter Species from a Waterfall Cave in Mexico.</title>
        <authorList>
            <person name="Saw J.H."/>
            <person name="Cardona T."/>
            <person name="Montejano G."/>
        </authorList>
    </citation>
    <scope>NUCLEOTIDE SEQUENCE [LARGE SCALE GENOMIC DNA]</scope>
    <source>
        <strain evidence="10">MG652769</strain>
    </source>
</reference>
<dbReference type="Pfam" id="PF00664">
    <property type="entry name" value="ABC_membrane"/>
    <property type="match status" value="1"/>
</dbReference>
<protein>
    <submittedName>
        <fullName evidence="10">ABC transporter ATP-binding protein</fullName>
    </submittedName>
</protein>
<dbReference type="PANTHER" id="PTHR24221">
    <property type="entry name" value="ATP-BINDING CASSETTE SUB-FAMILY B"/>
    <property type="match status" value="1"/>
</dbReference>
<evidence type="ECO:0000256" key="4">
    <source>
        <dbReference type="ARBA" id="ARBA00022840"/>
    </source>
</evidence>
<dbReference type="InterPro" id="IPR036640">
    <property type="entry name" value="ABC1_TM_sf"/>
</dbReference>
<feature type="transmembrane region" description="Helical" evidence="7">
    <location>
        <begin position="86"/>
        <end position="106"/>
    </location>
</feature>
<dbReference type="InterPro" id="IPR003439">
    <property type="entry name" value="ABC_transporter-like_ATP-bd"/>
</dbReference>
<dbReference type="PROSITE" id="PS50893">
    <property type="entry name" value="ABC_TRANSPORTER_2"/>
    <property type="match status" value="1"/>
</dbReference>
<dbReference type="CDD" id="cd03251">
    <property type="entry name" value="ABCC_MsbA"/>
    <property type="match status" value="1"/>
</dbReference>
<evidence type="ECO:0000256" key="5">
    <source>
        <dbReference type="ARBA" id="ARBA00022989"/>
    </source>
</evidence>
<gene>
    <name evidence="10" type="ORF">ISF26_10320</name>
</gene>
<dbReference type="InterPro" id="IPR039421">
    <property type="entry name" value="Type_1_exporter"/>
</dbReference>
<dbReference type="SMART" id="SM00382">
    <property type="entry name" value="AAA"/>
    <property type="match status" value="1"/>
</dbReference>